<sequence length="472" mass="49546">MLKVAVPMAVLLILVLCKKIPLIGGKINAALVITGALTLLLAGIYSPETWIAAWFDGLNRLAWIIALSISGSLFAEISMRLGTIDTIIGAMTAKFGRHPRILIVSILLALTIAGSLLGDAIAASTVIGMLTIGILVSMNLSYEKISAIIVMGACVGSIMPPMTQALALASSLVGTEPDPVINIGYVTVSIIFVVVAIYCAFFLIHKDNVPGANDTVVLKFTDQAAGQILRHNWKSLIPLMFLIAVVLLRTVPIPYLSFDLGPTLLKNLSYTSADGVTTSLYDLLAGTTVLNGLTNGIVLSILCAIGVSFFFPAVHKNAGNIVRESFSKVKMTVVLQICCAFMLGSFYVAGSVDAVSEFAQSLDSNVLKIGGAVAMILIGMLTGSQSTSQNVVFSFFGPALVAFGVDATHAAVAGAHLASAGQGLPPADLTTFVVVGIVASQFGKKVDPLKSMFYSMPMCICMAIIGMVFLYV</sequence>
<proteinExistence type="predicted"/>
<keyword evidence="1" id="KW-1133">Transmembrane helix</keyword>
<evidence type="ECO:0000256" key="1">
    <source>
        <dbReference type="SAM" id="Phobius"/>
    </source>
</evidence>
<evidence type="ECO:0000259" key="2">
    <source>
        <dbReference type="Pfam" id="PF06808"/>
    </source>
</evidence>
<dbReference type="AlphaFoldDB" id="A0A1Y4LDA4"/>
<evidence type="ECO:0000313" key="4">
    <source>
        <dbReference type="Proteomes" id="UP000195897"/>
    </source>
</evidence>
<feature type="transmembrane region" description="Helical" evidence="1">
    <location>
        <begin position="183"/>
        <end position="204"/>
    </location>
</feature>
<feature type="transmembrane region" description="Helical" evidence="1">
    <location>
        <begin position="27"/>
        <end position="46"/>
    </location>
</feature>
<organism evidence="3 4">
    <name type="scientific">Butyricicoccus pullicaecorum</name>
    <dbReference type="NCBI Taxonomy" id="501571"/>
    <lineage>
        <taxon>Bacteria</taxon>
        <taxon>Bacillati</taxon>
        <taxon>Bacillota</taxon>
        <taxon>Clostridia</taxon>
        <taxon>Eubacteriales</taxon>
        <taxon>Butyricicoccaceae</taxon>
        <taxon>Butyricicoccus</taxon>
    </lineage>
</organism>
<name>A0A1Y4LDA4_9FIRM</name>
<feature type="transmembrane region" description="Helical" evidence="1">
    <location>
        <begin position="332"/>
        <end position="350"/>
    </location>
</feature>
<feature type="transmembrane region" description="Helical" evidence="1">
    <location>
        <begin position="289"/>
        <end position="311"/>
    </location>
</feature>
<comment type="caution">
    <text evidence="3">The sequence shown here is derived from an EMBL/GenBank/DDBJ whole genome shotgun (WGS) entry which is preliminary data.</text>
</comment>
<feature type="domain" description="TRAP C4-dicarboxylate transport system permease DctM subunit" evidence="2">
    <location>
        <begin position="23"/>
        <end position="467"/>
    </location>
</feature>
<feature type="transmembrane region" description="Helical" evidence="1">
    <location>
        <begin position="58"/>
        <end position="81"/>
    </location>
</feature>
<dbReference type="InterPro" id="IPR010656">
    <property type="entry name" value="DctM"/>
</dbReference>
<dbReference type="Proteomes" id="UP000195897">
    <property type="component" value="Unassembled WGS sequence"/>
</dbReference>
<protein>
    <recommendedName>
        <fullName evidence="2">TRAP C4-dicarboxylate transport system permease DctM subunit domain-containing protein</fullName>
    </recommendedName>
</protein>
<feature type="transmembrane region" description="Helical" evidence="1">
    <location>
        <begin position="452"/>
        <end position="471"/>
    </location>
</feature>
<dbReference type="RefSeq" id="WP_087373673.1">
    <property type="nucleotide sequence ID" value="NZ_NFKK01000013.1"/>
</dbReference>
<feature type="transmembrane region" description="Helical" evidence="1">
    <location>
        <begin position="145"/>
        <end position="163"/>
    </location>
</feature>
<feature type="transmembrane region" description="Helical" evidence="1">
    <location>
        <begin position="101"/>
        <end position="133"/>
    </location>
</feature>
<keyword evidence="1" id="KW-0472">Membrane</keyword>
<feature type="transmembrane region" description="Helical" evidence="1">
    <location>
        <begin position="395"/>
        <end position="417"/>
    </location>
</feature>
<keyword evidence="1" id="KW-0812">Transmembrane</keyword>
<gene>
    <name evidence="3" type="ORF">B5F17_10570</name>
</gene>
<feature type="transmembrane region" description="Helical" evidence="1">
    <location>
        <begin position="236"/>
        <end position="258"/>
    </location>
</feature>
<evidence type="ECO:0000313" key="3">
    <source>
        <dbReference type="EMBL" id="OUP52082.1"/>
    </source>
</evidence>
<dbReference type="EMBL" id="NFKK01000013">
    <property type="protein sequence ID" value="OUP52082.1"/>
    <property type="molecule type" value="Genomic_DNA"/>
</dbReference>
<reference evidence="4" key="1">
    <citation type="submission" date="2017-04" db="EMBL/GenBank/DDBJ databases">
        <title>Function of individual gut microbiota members based on whole genome sequencing of pure cultures obtained from chicken caecum.</title>
        <authorList>
            <person name="Medvecky M."/>
            <person name="Cejkova D."/>
            <person name="Polansky O."/>
            <person name="Karasova D."/>
            <person name="Kubasova T."/>
            <person name="Cizek A."/>
            <person name="Rychlik I."/>
        </authorList>
    </citation>
    <scope>NUCLEOTIDE SEQUENCE [LARGE SCALE GENOMIC DNA]</scope>
    <source>
        <strain evidence="4">An180</strain>
    </source>
</reference>
<dbReference type="Pfam" id="PF06808">
    <property type="entry name" value="DctM"/>
    <property type="match status" value="1"/>
</dbReference>
<accession>A0A1Y4LDA4</accession>
<feature type="transmembrane region" description="Helical" evidence="1">
    <location>
        <begin position="365"/>
        <end position="383"/>
    </location>
</feature>